<proteinExistence type="predicted"/>
<feature type="region of interest" description="Disordered" evidence="1">
    <location>
        <begin position="1"/>
        <end position="106"/>
    </location>
</feature>
<protein>
    <submittedName>
        <fullName evidence="2">Uncharacterized protein</fullName>
    </submittedName>
</protein>
<gene>
    <name evidence="2" type="ORF">BT96DRAFT_1013817</name>
</gene>
<evidence type="ECO:0000256" key="1">
    <source>
        <dbReference type="SAM" id="MobiDB-lite"/>
    </source>
</evidence>
<name>A0A6A4ID49_9AGAR</name>
<dbReference type="Proteomes" id="UP000799118">
    <property type="component" value="Unassembled WGS sequence"/>
</dbReference>
<sequence>MSTTSTDVSKKEESPSEATKEPKEDSAVTSSEDSTAKDSQPPVDDSREIQPASDKPLDSDEPRFGSSTNEDKEEDWNSDQEPVRPEHMPRGRINPPVARPPPPRPK</sequence>
<dbReference type="AlphaFoldDB" id="A0A6A4ID49"/>
<keyword evidence="3" id="KW-1185">Reference proteome</keyword>
<feature type="compositionally biased region" description="Basic and acidic residues" evidence="1">
    <location>
        <begin position="8"/>
        <end position="26"/>
    </location>
</feature>
<organism evidence="2 3">
    <name type="scientific">Gymnopus androsaceus JB14</name>
    <dbReference type="NCBI Taxonomy" id="1447944"/>
    <lineage>
        <taxon>Eukaryota</taxon>
        <taxon>Fungi</taxon>
        <taxon>Dikarya</taxon>
        <taxon>Basidiomycota</taxon>
        <taxon>Agaricomycotina</taxon>
        <taxon>Agaricomycetes</taxon>
        <taxon>Agaricomycetidae</taxon>
        <taxon>Agaricales</taxon>
        <taxon>Marasmiineae</taxon>
        <taxon>Omphalotaceae</taxon>
        <taxon>Gymnopus</taxon>
    </lineage>
</organism>
<accession>A0A6A4ID49</accession>
<evidence type="ECO:0000313" key="2">
    <source>
        <dbReference type="EMBL" id="KAE9407930.1"/>
    </source>
</evidence>
<evidence type="ECO:0000313" key="3">
    <source>
        <dbReference type="Proteomes" id="UP000799118"/>
    </source>
</evidence>
<feature type="compositionally biased region" description="Pro residues" evidence="1">
    <location>
        <begin position="97"/>
        <end position="106"/>
    </location>
</feature>
<dbReference type="EMBL" id="ML769393">
    <property type="protein sequence ID" value="KAE9407930.1"/>
    <property type="molecule type" value="Genomic_DNA"/>
</dbReference>
<reference evidence="2" key="1">
    <citation type="journal article" date="2019" name="Environ. Microbiol.">
        <title>Fungal ecological strategies reflected in gene transcription - a case study of two litter decomposers.</title>
        <authorList>
            <person name="Barbi F."/>
            <person name="Kohler A."/>
            <person name="Barry K."/>
            <person name="Baskaran P."/>
            <person name="Daum C."/>
            <person name="Fauchery L."/>
            <person name="Ihrmark K."/>
            <person name="Kuo A."/>
            <person name="LaButti K."/>
            <person name="Lipzen A."/>
            <person name="Morin E."/>
            <person name="Grigoriev I.V."/>
            <person name="Henrissat B."/>
            <person name="Lindahl B."/>
            <person name="Martin F."/>
        </authorList>
    </citation>
    <scope>NUCLEOTIDE SEQUENCE</scope>
    <source>
        <strain evidence="2">JB14</strain>
    </source>
</reference>